<dbReference type="Proteomes" id="UP001162060">
    <property type="component" value="Unassembled WGS sequence"/>
</dbReference>
<sequence>MGNKCRHLSMQLYRSLINSRSLKKLLEGSASSGTSSRRGVFTSHP</sequence>
<protein>
    <submittedName>
        <fullName evidence="1">Uncharacterized protein</fullName>
    </submittedName>
</protein>
<dbReference type="EMBL" id="CAKLBY020000109">
    <property type="protein sequence ID" value="CAK7927314.1"/>
    <property type="molecule type" value="Genomic_DNA"/>
</dbReference>
<evidence type="ECO:0000313" key="2">
    <source>
        <dbReference type="Proteomes" id="UP001162060"/>
    </source>
</evidence>
<comment type="caution">
    <text evidence="1">The sequence shown here is derived from an EMBL/GenBank/DDBJ whole genome shotgun (WGS) entry which is preliminary data.</text>
</comment>
<proteinExistence type="predicted"/>
<reference evidence="1" key="1">
    <citation type="submission" date="2024-01" db="EMBL/GenBank/DDBJ databases">
        <authorList>
            <person name="Webb A."/>
        </authorList>
    </citation>
    <scope>NUCLEOTIDE SEQUENCE</scope>
    <source>
        <strain evidence="1">Pm1</strain>
    </source>
</reference>
<gene>
    <name evidence="1" type="ORF">PM001_LOCUS12464</name>
</gene>
<dbReference type="AlphaFoldDB" id="A0AAV1U208"/>
<evidence type="ECO:0000313" key="1">
    <source>
        <dbReference type="EMBL" id="CAK7927314.1"/>
    </source>
</evidence>
<name>A0AAV1U208_9STRA</name>
<accession>A0AAV1U208</accession>
<organism evidence="1 2">
    <name type="scientific">Peronospora matthiolae</name>
    <dbReference type="NCBI Taxonomy" id="2874970"/>
    <lineage>
        <taxon>Eukaryota</taxon>
        <taxon>Sar</taxon>
        <taxon>Stramenopiles</taxon>
        <taxon>Oomycota</taxon>
        <taxon>Peronosporomycetes</taxon>
        <taxon>Peronosporales</taxon>
        <taxon>Peronosporaceae</taxon>
        <taxon>Peronospora</taxon>
    </lineage>
</organism>